<sequence>MKKKIRKYNINNLDDLHVMVSTLKAEHELKGDLLLKDTKGYLNQFTLGGLIKRYATPSAFLKIDDKLNISSSIMSMVLPFLMNTTLFRGSGFLTKTLVGLASNKVGKTLDAEHLSAIFNSVKSWFTGTKKKDEKTPQYVDYGIPPDSETY</sequence>
<keyword evidence="3" id="KW-1185">Reference proteome</keyword>
<dbReference type="OrthoDB" id="709278at2"/>
<dbReference type="RefSeq" id="WP_131612194.1">
    <property type="nucleotide sequence ID" value="NZ_SJSM01000028.1"/>
</dbReference>
<evidence type="ECO:0000313" key="3">
    <source>
        <dbReference type="Proteomes" id="UP000291117"/>
    </source>
</evidence>
<comment type="caution">
    <text evidence="1">The sequence shown here is derived from an EMBL/GenBank/DDBJ whole genome shotgun (WGS) entry which is preliminary data.</text>
</comment>
<evidence type="ECO:0000313" key="2">
    <source>
        <dbReference type="EMBL" id="TKC58007.1"/>
    </source>
</evidence>
<dbReference type="EMBL" id="SJSM01000028">
    <property type="protein sequence ID" value="TCC86279.1"/>
    <property type="molecule type" value="Genomic_DNA"/>
</dbReference>
<protein>
    <submittedName>
        <fullName evidence="1">Uncharacterized protein</fullName>
    </submittedName>
</protein>
<gene>
    <name evidence="1" type="ORF">EZ444_24130</name>
    <name evidence="2" type="ORF">FBD94_18800</name>
</gene>
<proteinExistence type="predicted"/>
<accession>A0A4R0MI84</accession>
<evidence type="ECO:0000313" key="4">
    <source>
        <dbReference type="Proteomes" id="UP000309594"/>
    </source>
</evidence>
<dbReference type="AlphaFoldDB" id="A0A4R0MI84"/>
<dbReference type="Proteomes" id="UP000309594">
    <property type="component" value="Unassembled WGS sequence"/>
</dbReference>
<dbReference type="Proteomes" id="UP000291117">
    <property type="component" value="Unassembled WGS sequence"/>
</dbReference>
<dbReference type="EMBL" id="SWDX01000008">
    <property type="protein sequence ID" value="TKC58007.1"/>
    <property type="molecule type" value="Genomic_DNA"/>
</dbReference>
<evidence type="ECO:0000313" key="1">
    <source>
        <dbReference type="EMBL" id="TCC86279.1"/>
    </source>
</evidence>
<reference evidence="1 3" key="1">
    <citation type="submission" date="2019-02" db="EMBL/GenBank/DDBJ databases">
        <title>Pedobacter sp. RP-3-8 sp. nov., isolated from Arctic soil.</title>
        <authorList>
            <person name="Dahal R.H."/>
        </authorList>
    </citation>
    <scope>NUCLEOTIDE SEQUENCE [LARGE SCALE GENOMIC DNA]</scope>
    <source>
        <strain evidence="1 3">RP-3-8</strain>
    </source>
</reference>
<name>A0A4R0MI84_9SPHI</name>
<organism evidence="1 3">
    <name type="scientific">Pedobacter hiemivivus</name>
    <dbReference type="NCBI Taxonomy" id="2530454"/>
    <lineage>
        <taxon>Bacteria</taxon>
        <taxon>Pseudomonadati</taxon>
        <taxon>Bacteroidota</taxon>
        <taxon>Sphingobacteriia</taxon>
        <taxon>Sphingobacteriales</taxon>
        <taxon>Sphingobacteriaceae</taxon>
        <taxon>Pedobacter</taxon>
    </lineage>
</organism>
<reference evidence="2 4" key="2">
    <citation type="submission" date="2019-04" db="EMBL/GenBank/DDBJ databases">
        <title>Pedobacter sp. RP-1-16 sp. nov., isolated from Arctic soil.</title>
        <authorList>
            <person name="Dahal R.H."/>
            <person name="Kim D.-U."/>
        </authorList>
    </citation>
    <scope>NUCLEOTIDE SEQUENCE [LARGE SCALE GENOMIC DNA]</scope>
    <source>
        <strain evidence="2 4">RP-1-16</strain>
    </source>
</reference>
<accession>A0A4U1G340</accession>